<dbReference type="GO" id="GO:0042597">
    <property type="term" value="C:periplasmic space"/>
    <property type="evidence" value="ECO:0007669"/>
    <property type="project" value="UniProtKB-SubCell"/>
</dbReference>
<dbReference type="PANTHER" id="PTHR43649">
    <property type="entry name" value="ARABINOSE-BINDING PROTEIN-RELATED"/>
    <property type="match status" value="1"/>
</dbReference>
<evidence type="ECO:0000256" key="2">
    <source>
        <dbReference type="ARBA" id="ARBA00008520"/>
    </source>
</evidence>
<accession>A0A7T1F413</accession>
<dbReference type="Proteomes" id="UP000594463">
    <property type="component" value="Chromosome"/>
</dbReference>
<dbReference type="CDD" id="cd13585">
    <property type="entry name" value="PBP2_TMBP_like"/>
    <property type="match status" value="1"/>
</dbReference>
<dbReference type="KEGG" id="alam:RT761_02208"/>
<dbReference type="PANTHER" id="PTHR43649:SF12">
    <property type="entry name" value="DIACETYLCHITOBIOSE BINDING PROTEIN DASA"/>
    <property type="match status" value="1"/>
</dbReference>
<dbReference type="InterPro" id="IPR006059">
    <property type="entry name" value="SBP"/>
</dbReference>
<dbReference type="InterPro" id="IPR050490">
    <property type="entry name" value="Bact_solute-bd_prot1"/>
</dbReference>
<comment type="similarity">
    <text evidence="2">Belongs to the bacterial solute-binding protein 1 family.</text>
</comment>
<dbReference type="SUPFAM" id="SSF53850">
    <property type="entry name" value="Periplasmic binding protein-like II"/>
    <property type="match status" value="1"/>
</dbReference>
<organism evidence="3 4">
    <name type="scientific">Atribacter laminatus</name>
    <dbReference type="NCBI Taxonomy" id="2847778"/>
    <lineage>
        <taxon>Bacteria</taxon>
        <taxon>Pseudomonadati</taxon>
        <taxon>Atribacterota</taxon>
        <taxon>Atribacteria</taxon>
        <taxon>Atribacterales</taxon>
        <taxon>Atribacteraceae</taxon>
        <taxon>Atribacter</taxon>
    </lineage>
</organism>
<reference evidence="3 4" key="1">
    <citation type="journal article" date="2021" name="Nat. Commun.">
        <title>Isolation of a member of the candidate phylum Atribacteria reveals a unique cell membrane structure.</title>
        <authorList>
            <person name="Taiki K."/>
            <person name="Nobu M.K."/>
            <person name="Kusada H."/>
            <person name="Meng X.-Y."/>
            <person name="Hosoki N."/>
            <person name="Uematsu K."/>
            <person name="Yoshioka H."/>
            <person name="Kamagata Y."/>
            <person name="Tamaki H."/>
        </authorList>
    </citation>
    <scope>NUCLEOTIDE SEQUENCE [LARGE SCALE GENOMIC DNA]</scope>
    <source>
        <strain evidence="3 4">RT761</strain>
    </source>
</reference>
<dbReference type="RefSeq" id="WP_218111470.1">
    <property type="nucleotide sequence ID" value="NZ_CP065383.1"/>
</dbReference>
<dbReference type="Gene3D" id="3.40.190.10">
    <property type="entry name" value="Periplasmic binding protein-like II"/>
    <property type="match status" value="2"/>
</dbReference>
<dbReference type="Pfam" id="PF01547">
    <property type="entry name" value="SBP_bac_1"/>
    <property type="match status" value="1"/>
</dbReference>
<keyword evidence="4" id="KW-1185">Reference proteome</keyword>
<dbReference type="EMBL" id="CP065383">
    <property type="protein sequence ID" value="QPM68980.1"/>
    <property type="molecule type" value="Genomic_DNA"/>
</dbReference>
<name>A0A7T1F413_ATRLM</name>
<evidence type="ECO:0000313" key="4">
    <source>
        <dbReference type="Proteomes" id="UP000594463"/>
    </source>
</evidence>
<sequence>MNLLRKYVFFVVICTVLTLVLSLGVFAQDKPYAGTTVTITSLNAAWADAAIAILPEFEQLTGIKVVWEPLPFDSIHEKQVTDMAAGMGTYDIISFDNPWLAEFAGSDWLEDLSPYVEKTNFPIEDYPAQLMEYWNFNGKLVALPFQPDCRMVFYRKDIFENAGFTFTPRYWDEFEIAAEKLTNAQENIYGWDFSPARTIVALVELLPWIWSNDGGLFDKDHKPIINGPKAVESLDYYVSLKKFAPPGVESRLWDELFNNALQGISAMSVQPSVFAGQMDDPKLSKVVGKMGYFPMPYPKGGKMSAAIGGWSLAIPVSSKNKDAAWELIRFLTSTEIEKKMALTPGSASTPVRISTLSDPEIRKQEYISTFLESLRVANYANSSKIVEWAEIQDYFTLAIQKAVMGEATAQQAFDELNAKIYEIMEKAGYYK</sequence>
<gene>
    <name evidence="3" type="ORF">RT761_02208</name>
</gene>
<evidence type="ECO:0000313" key="3">
    <source>
        <dbReference type="EMBL" id="QPM68980.1"/>
    </source>
</evidence>
<protein>
    <submittedName>
        <fullName evidence="3">Putative ABC transporter-binding protein</fullName>
    </submittedName>
</protein>
<proteinExistence type="inferred from homology"/>
<comment type="subcellular location">
    <subcellularLocation>
        <location evidence="1">Periplasm</location>
    </subcellularLocation>
</comment>
<dbReference type="AlphaFoldDB" id="A0A7T1F413"/>
<evidence type="ECO:0000256" key="1">
    <source>
        <dbReference type="ARBA" id="ARBA00004418"/>
    </source>
</evidence>